<evidence type="ECO:0000256" key="2">
    <source>
        <dbReference type="PROSITE-ProRule" id="PRU00335"/>
    </source>
</evidence>
<dbReference type="SUPFAM" id="SSF46689">
    <property type="entry name" value="Homeodomain-like"/>
    <property type="match status" value="1"/>
</dbReference>
<dbReference type="Pfam" id="PF00440">
    <property type="entry name" value="TetR_N"/>
    <property type="match status" value="1"/>
</dbReference>
<dbReference type="Proteomes" id="UP001165561">
    <property type="component" value="Unassembled WGS sequence"/>
</dbReference>
<keyword evidence="1 2" id="KW-0238">DNA-binding</keyword>
<dbReference type="EMBL" id="JARACI010000977">
    <property type="protein sequence ID" value="MDD9206795.1"/>
    <property type="molecule type" value="Genomic_DNA"/>
</dbReference>
<organism evidence="4 5">
    <name type="scientific">Georgenia halotolerans</name>
    <dbReference type="NCBI Taxonomy" id="3028317"/>
    <lineage>
        <taxon>Bacteria</taxon>
        <taxon>Bacillati</taxon>
        <taxon>Actinomycetota</taxon>
        <taxon>Actinomycetes</taxon>
        <taxon>Micrococcales</taxon>
        <taxon>Bogoriellaceae</taxon>
        <taxon>Georgenia</taxon>
    </lineage>
</organism>
<sequence>GADASVERVEGSSSGSGRVDVASIRREQITTCVRKLIVRSGLGAVTISNIAAELGTSRGVVSYHFPNKDEILHEALQAAIREASLLSVKAARQELAAVDLIRNVARLGHGQDWWPIYVAFLAKASVENFYREEIAAADAVYRSHLERTFGSSSRAVVVLALMKGLALQLIVDENLELEGALAELEDKLSSWTA</sequence>
<dbReference type="Gene3D" id="1.10.357.10">
    <property type="entry name" value="Tetracycline Repressor, domain 2"/>
    <property type="match status" value="1"/>
</dbReference>
<keyword evidence="5" id="KW-1185">Reference proteome</keyword>
<feature type="non-terminal residue" evidence="4">
    <location>
        <position position="1"/>
    </location>
</feature>
<dbReference type="InterPro" id="IPR001647">
    <property type="entry name" value="HTH_TetR"/>
</dbReference>
<evidence type="ECO:0000313" key="4">
    <source>
        <dbReference type="EMBL" id="MDD9206795.1"/>
    </source>
</evidence>
<comment type="caution">
    <text evidence="4">The sequence shown here is derived from an EMBL/GenBank/DDBJ whole genome shotgun (WGS) entry which is preliminary data.</text>
</comment>
<accession>A0ABT5TXJ6</accession>
<dbReference type="PROSITE" id="PS50977">
    <property type="entry name" value="HTH_TETR_2"/>
    <property type="match status" value="1"/>
</dbReference>
<evidence type="ECO:0000259" key="3">
    <source>
        <dbReference type="PROSITE" id="PS50977"/>
    </source>
</evidence>
<dbReference type="InterPro" id="IPR009057">
    <property type="entry name" value="Homeodomain-like_sf"/>
</dbReference>
<feature type="DNA-binding region" description="H-T-H motif" evidence="2">
    <location>
        <begin position="46"/>
        <end position="65"/>
    </location>
</feature>
<feature type="domain" description="HTH tetR-type" evidence="3">
    <location>
        <begin position="23"/>
        <end position="83"/>
    </location>
</feature>
<name>A0ABT5TXJ6_9MICO</name>
<evidence type="ECO:0000256" key="1">
    <source>
        <dbReference type="ARBA" id="ARBA00023125"/>
    </source>
</evidence>
<proteinExistence type="predicted"/>
<reference evidence="4" key="1">
    <citation type="submission" date="2023-02" db="EMBL/GenBank/DDBJ databases">
        <title>Georgenia sp.10Sc9-8, isolated from a soil sample collected from the Taklamakan desert.</title>
        <authorList>
            <person name="Liu S."/>
        </authorList>
    </citation>
    <scope>NUCLEOTIDE SEQUENCE</scope>
    <source>
        <strain evidence="4">10Sc9-8</strain>
    </source>
</reference>
<protein>
    <submittedName>
        <fullName evidence="4">TetR/AcrR family transcriptional regulator</fullName>
    </submittedName>
</protein>
<evidence type="ECO:0000313" key="5">
    <source>
        <dbReference type="Proteomes" id="UP001165561"/>
    </source>
</evidence>
<gene>
    <name evidence="4" type="ORF">PU560_09995</name>
</gene>